<evidence type="ECO:0000256" key="10">
    <source>
        <dbReference type="ARBA" id="ARBA00023136"/>
    </source>
</evidence>
<evidence type="ECO:0000256" key="14">
    <source>
        <dbReference type="SAM" id="MobiDB-lite"/>
    </source>
</evidence>
<evidence type="ECO:0000256" key="8">
    <source>
        <dbReference type="ARBA" id="ARBA00023054"/>
    </source>
</evidence>
<comment type="subcellular location">
    <subcellularLocation>
        <location evidence="1 12">Mitochondrion inner membrane</location>
        <topology evidence="1 12">Single-pass membrane protein</topology>
    </subcellularLocation>
</comment>
<evidence type="ECO:0000256" key="11">
    <source>
        <dbReference type="ARBA" id="ARBA00025571"/>
    </source>
</evidence>
<dbReference type="PANTHER" id="PTHR15415:SF7">
    <property type="entry name" value="MICOS COMPLEX SUBUNIT MIC60"/>
    <property type="match status" value="1"/>
</dbReference>
<gene>
    <name evidence="15" type="ORF">ASCRUDRAFT_73894</name>
</gene>
<feature type="compositionally biased region" description="Low complexity" evidence="14">
    <location>
        <begin position="61"/>
        <end position="72"/>
    </location>
</feature>
<comment type="function">
    <text evidence="11">Component of the MICOS complex, a large protein complex of the mitochondrial inner membrane that plays crucial roles in the maintenance of crista junctions, inner membrane architecture, and formation of contact sites to the outer membrane. Plays a role in keeping cristae membranes connected to the inner boundary membrane. Also promotes protein import via the mitochondrial intermembrane space assembly (MIA) pathway.</text>
</comment>
<evidence type="ECO:0000256" key="13">
    <source>
        <dbReference type="SAM" id="Coils"/>
    </source>
</evidence>
<dbReference type="STRING" id="1344418.A0A1D2VRI4"/>
<dbReference type="GeneID" id="30966108"/>
<sequence>MYRLSRPATFNALKSAAFSKSILKCASTQLVLASSSRSFSVHHSLRNNLKITTDIDKSLKTNVPPSSSTTVPPVEPVKTDSGSNESNESKSEPKTKKKHPIRRFFIKLSLYSSLVYLTAICLALNNDFIRKNLINLIPISENVINYIKKNEIDDKLKDKIKNFDFNQLKNDLNDGFESLKNFKLNDIKKIYSNINLNEIDLSIDENKKIEMKNKVASTLENVKDKSTDYIDQLSTTLKNFHKLTIPKIEFKSNDQELNDTIGSFNTLIESINNSKSFTDDQKIISLDLINSIQGSIQNLSNKLSDFNDKNDQILKKFKIQIQQDNDKKIIEKENQIINKILNDFNDEKKKIESLYKKKLINEINSTKENISKQILNQFQALKIQQLNEISKVIDEKIQNERNGKLKSLSQLGDKISNLTKFSIQLEKNILKSENFAKIQLVLAKINLILQDNSIDKESKSLLEEINTLKQLTKNDELISVAIDSLPEDAIEHGVLTKSQLYSRWQLLVPELRASSLLPPNAGLLGHLTSRLFSKILIPKKGSPSGKDMESVLARVDNSLKLGKIDDAVEEVSSLKGWSRKLADDWVVESRKRLEIEFLLGLISSQSKIIY</sequence>
<evidence type="ECO:0000313" key="16">
    <source>
        <dbReference type="Proteomes" id="UP000095038"/>
    </source>
</evidence>
<organism evidence="15 16">
    <name type="scientific">Ascoidea rubescens DSM 1968</name>
    <dbReference type="NCBI Taxonomy" id="1344418"/>
    <lineage>
        <taxon>Eukaryota</taxon>
        <taxon>Fungi</taxon>
        <taxon>Dikarya</taxon>
        <taxon>Ascomycota</taxon>
        <taxon>Saccharomycotina</taxon>
        <taxon>Saccharomycetes</taxon>
        <taxon>Ascoideaceae</taxon>
        <taxon>Ascoidea</taxon>
    </lineage>
</organism>
<name>A0A1D2VRI4_9ASCO</name>
<keyword evidence="4 12" id="KW-0812">Transmembrane</keyword>
<dbReference type="InParanoid" id="A0A1D2VRI4"/>
<dbReference type="Pfam" id="PF09731">
    <property type="entry name" value="Mitofilin"/>
    <property type="match status" value="1"/>
</dbReference>
<accession>A0A1D2VRI4</accession>
<proteinExistence type="inferred from homology"/>
<feature type="coiled-coil region" evidence="13">
    <location>
        <begin position="289"/>
        <end position="316"/>
    </location>
</feature>
<dbReference type="EMBL" id="KV454475">
    <property type="protein sequence ID" value="ODV64223.1"/>
    <property type="molecule type" value="Genomic_DNA"/>
</dbReference>
<keyword evidence="9 12" id="KW-0496">Mitochondrion</keyword>
<dbReference type="PANTHER" id="PTHR15415">
    <property type="entry name" value="MITOFILIN"/>
    <property type="match status" value="1"/>
</dbReference>
<evidence type="ECO:0000256" key="6">
    <source>
        <dbReference type="ARBA" id="ARBA00022946"/>
    </source>
</evidence>
<dbReference type="InterPro" id="IPR019133">
    <property type="entry name" value="MIC60"/>
</dbReference>
<evidence type="ECO:0000256" key="2">
    <source>
        <dbReference type="ARBA" id="ARBA00010877"/>
    </source>
</evidence>
<dbReference type="AlphaFoldDB" id="A0A1D2VRI4"/>
<evidence type="ECO:0000256" key="9">
    <source>
        <dbReference type="ARBA" id="ARBA00023128"/>
    </source>
</evidence>
<feature type="region of interest" description="Disordered" evidence="14">
    <location>
        <begin position="60"/>
        <end position="95"/>
    </location>
</feature>
<dbReference type="RefSeq" id="XP_020050530.1">
    <property type="nucleotide sequence ID" value="XM_020192472.1"/>
</dbReference>
<protein>
    <recommendedName>
        <fullName evidence="3 12">MICOS complex subunit MIC60</fullName>
    </recommendedName>
    <alternativeName>
        <fullName evidence="12">Mitofilin</fullName>
    </alternativeName>
</protein>
<keyword evidence="5 12" id="KW-0999">Mitochondrion inner membrane</keyword>
<evidence type="ECO:0000256" key="12">
    <source>
        <dbReference type="RuleBase" id="RU363000"/>
    </source>
</evidence>
<keyword evidence="10 12" id="KW-0472">Membrane</keyword>
<keyword evidence="6" id="KW-0809">Transit peptide</keyword>
<comment type="similarity">
    <text evidence="2 12">Belongs to the MICOS complex subunit Mic60 family.</text>
</comment>
<evidence type="ECO:0000256" key="3">
    <source>
        <dbReference type="ARBA" id="ARBA00018116"/>
    </source>
</evidence>
<evidence type="ECO:0000256" key="4">
    <source>
        <dbReference type="ARBA" id="ARBA00022692"/>
    </source>
</evidence>
<keyword evidence="8 13" id="KW-0175">Coiled coil</keyword>
<dbReference type="GO" id="GO:0061617">
    <property type="term" value="C:MICOS complex"/>
    <property type="evidence" value="ECO:0007669"/>
    <property type="project" value="TreeGrafter"/>
</dbReference>
<evidence type="ECO:0000256" key="5">
    <source>
        <dbReference type="ARBA" id="ARBA00022792"/>
    </source>
</evidence>
<comment type="subunit">
    <text evidence="12">Component of the mitochondrial contact site and cristae organizing system (MICOS) complex.</text>
</comment>
<feature type="transmembrane region" description="Helical" evidence="12">
    <location>
        <begin position="104"/>
        <end position="125"/>
    </location>
</feature>
<dbReference type="Proteomes" id="UP000095038">
    <property type="component" value="Unassembled WGS sequence"/>
</dbReference>
<evidence type="ECO:0000313" key="15">
    <source>
        <dbReference type="EMBL" id="ODV64223.1"/>
    </source>
</evidence>
<keyword evidence="7 12" id="KW-1133">Transmembrane helix</keyword>
<evidence type="ECO:0000256" key="1">
    <source>
        <dbReference type="ARBA" id="ARBA00004434"/>
    </source>
</evidence>
<dbReference type="GO" id="GO:0042407">
    <property type="term" value="P:cristae formation"/>
    <property type="evidence" value="ECO:0007669"/>
    <property type="project" value="TreeGrafter"/>
</dbReference>
<dbReference type="FunCoup" id="A0A1D2VRI4">
    <property type="interactions" value="202"/>
</dbReference>
<evidence type="ECO:0000256" key="7">
    <source>
        <dbReference type="ARBA" id="ARBA00022989"/>
    </source>
</evidence>
<keyword evidence="16" id="KW-1185">Reference proteome</keyword>
<dbReference type="OrthoDB" id="10261039at2759"/>
<reference evidence="16" key="1">
    <citation type="submission" date="2016-05" db="EMBL/GenBank/DDBJ databases">
        <title>Comparative genomics of biotechnologically important yeasts.</title>
        <authorList>
            <consortium name="DOE Joint Genome Institute"/>
            <person name="Riley R."/>
            <person name="Haridas S."/>
            <person name="Wolfe K.H."/>
            <person name="Lopes M.R."/>
            <person name="Hittinger C.T."/>
            <person name="Goker M."/>
            <person name="Salamov A."/>
            <person name="Wisecaver J."/>
            <person name="Long T.M."/>
            <person name="Aerts A.L."/>
            <person name="Barry K."/>
            <person name="Choi C."/>
            <person name="Clum A."/>
            <person name="Coughlan A.Y."/>
            <person name="Deshpande S."/>
            <person name="Douglass A.P."/>
            <person name="Hanson S.J."/>
            <person name="Klenk H.-P."/>
            <person name="Labutti K."/>
            <person name="Lapidus A."/>
            <person name="Lindquist E."/>
            <person name="Lipzen A."/>
            <person name="Meier-Kolthoff J.P."/>
            <person name="Ohm R.A."/>
            <person name="Otillar R.P."/>
            <person name="Pangilinan J."/>
            <person name="Peng Y."/>
            <person name="Rokas A."/>
            <person name="Rosa C.A."/>
            <person name="Scheuner C."/>
            <person name="Sibirny A.A."/>
            <person name="Slot J.C."/>
            <person name="Stielow J.B."/>
            <person name="Sun H."/>
            <person name="Kurtzman C.P."/>
            <person name="Blackwell M."/>
            <person name="Grigoriev I.V."/>
            <person name="Jeffries T.W."/>
        </authorList>
    </citation>
    <scope>NUCLEOTIDE SEQUENCE [LARGE SCALE GENOMIC DNA]</scope>
    <source>
        <strain evidence="16">DSM 1968</strain>
    </source>
</reference>